<evidence type="ECO:0000313" key="2">
    <source>
        <dbReference type="EMBL" id="GAA4263569.1"/>
    </source>
</evidence>
<dbReference type="InterPro" id="IPR003692">
    <property type="entry name" value="Hydantoinase_B"/>
</dbReference>
<accession>A0ABP8DUH0</accession>
<dbReference type="EMBL" id="BAABAT010000072">
    <property type="protein sequence ID" value="GAA4263569.1"/>
    <property type="molecule type" value="Genomic_DNA"/>
</dbReference>
<gene>
    <name evidence="2" type="ORF">GCM10022255_109300</name>
</gene>
<dbReference type="Proteomes" id="UP001500620">
    <property type="component" value="Unassembled WGS sequence"/>
</dbReference>
<comment type="caution">
    <text evidence="2">The sequence shown here is derived from an EMBL/GenBank/DDBJ whole genome shotgun (WGS) entry which is preliminary data.</text>
</comment>
<sequence length="766" mass="81670">MTADTAVAWDGVVRGYVPREPLDIDPGLALHETDTAAVDPVTFEVIRYALLNANVEHGQTLQRLCVSPVTMLTRDFQPSILTQRGELVFLGPYLQYFSNAQSLTVKWILEHRSADPGIAPGDMFLSNDPYVGTPHQPDTIVAAPVFFAGQLFCWVANVLHHSDIGGSVVGSFCVDAADIFTDPPAFPPFKIVEGGRLRPDMEQVFLRQSRLPGVVQMDLRAAVSANTAAVRKIEALIARYGADAVKTVMTKVLDAGEAVFRERLRQIPDGTWSHRLYAEASHTGDTGLYRYQLTVHKRGDELFVDNAGTDPQAGSINVTYAGLVGAFLSALTASLTPDLAGAYGGVYRRVHFDPVPGTLSCADFPAAVSPSGVFTMELLISLSGSVIAKMVAAGPTELRDQALGPAQPHWYGTIIAGQFASGAPYIAVNANNMIGALPASSDADGSDFGGHFWIPEGIASNIEETEQLYPMLCLYRRALRCGADGAGAHRGGRSITEAYVPWGTPGMAAALYIDDSFPKAVGPFGANPSSMGRVLVKHGVGLAQQFAAGVVPQDLDGLPGQEQPVDHKGPPVMLGADSVIAWTGANNPGYGDPLTREPHAVDEDVRHGRLGHADATRVYGVVWTAGGQVDPAATGRLRERRLRERLDTARRPAGGLPRIAEPGIRLRPVGGDLGVTLPDDRAAQWVSLSGRALLGPVTADYRTACAVRETPVNDLEPEFATHPGRPGAEILLREYLCPVSGLRLTTELIRAGDEPVPDMTLAGDAP</sequence>
<dbReference type="RefSeq" id="WP_345143135.1">
    <property type="nucleotide sequence ID" value="NZ_BAABAT010000072.1"/>
</dbReference>
<dbReference type="PANTHER" id="PTHR11365">
    <property type="entry name" value="5-OXOPROLINASE RELATED"/>
    <property type="match status" value="1"/>
</dbReference>
<dbReference type="Pfam" id="PF02538">
    <property type="entry name" value="Hydantoinase_B"/>
    <property type="match status" value="1"/>
</dbReference>
<proteinExistence type="predicted"/>
<dbReference type="PANTHER" id="PTHR11365:SF23">
    <property type="entry name" value="HYPOTHETICAL 5-OXOPROLINASE (EUROFUNG)-RELATED"/>
    <property type="match status" value="1"/>
</dbReference>
<dbReference type="InterPro" id="IPR045079">
    <property type="entry name" value="Oxoprolinase-like"/>
</dbReference>
<feature type="domain" description="Hydantoinase B/oxoprolinase" evidence="1">
    <location>
        <begin position="39"/>
        <end position="593"/>
    </location>
</feature>
<keyword evidence="3" id="KW-1185">Reference proteome</keyword>
<organism evidence="2 3">
    <name type="scientific">Dactylosporangium darangshiense</name>
    <dbReference type="NCBI Taxonomy" id="579108"/>
    <lineage>
        <taxon>Bacteria</taxon>
        <taxon>Bacillati</taxon>
        <taxon>Actinomycetota</taxon>
        <taxon>Actinomycetes</taxon>
        <taxon>Micromonosporales</taxon>
        <taxon>Micromonosporaceae</taxon>
        <taxon>Dactylosporangium</taxon>
    </lineage>
</organism>
<evidence type="ECO:0000313" key="3">
    <source>
        <dbReference type="Proteomes" id="UP001500620"/>
    </source>
</evidence>
<name>A0ABP8DUH0_9ACTN</name>
<protein>
    <submittedName>
        <fullName evidence="2">Hydantoinase B/oxoprolinase family protein</fullName>
    </submittedName>
</protein>
<reference evidence="3" key="1">
    <citation type="journal article" date="2019" name="Int. J. Syst. Evol. Microbiol.">
        <title>The Global Catalogue of Microorganisms (GCM) 10K type strain sequencing project: providing services to taxonomists for standard genome sequencing and annotation.</title>
        <authorList>
            <consortium name="The Broad Institute Genomics Platform"/>
            <consortium name="The Broad Institute Genome Sequencing Center for Infectious Disease"/>
            <person name="Wu L."/>
            <person name="Ma J."/>
        </authorList>
    </citation>
    <scope>NUCLEOTIDE SEQUENCE [LARGE SCALE GENOMIC DNA]</scope>
    <source>
        <strain evidence="3">JCM 17441</strain>
    </source>
</reference>
<evidence type="ECO:0000259" key="1">
    <source>
        <dbReference type="Pfam" id="PF02538"/>
    </source>
</evidence>